<evidence type="ECO:0000313" key="4">
    <source>
        <dbReference type="EMBL" id="KUJ23942.1"/>
    </source>
</evidence>
<dbReference type="SUPFAM" id="SSF48403">
    <property type="entry name" value="Ankyrin repeat"/>
    <property type="match status" value="1"/>
</dbReference>
<evidence type="ECO:0000256" key="3">
    <source>
        <dbReference type="PROSITE-ProRule" id="PRU00023"/>
    </source>
</evidence>
<proteinExistence type="predicted"/>
<sequence>MLELMQENSAAWTIWSGISFNDARYHSDGRFQCPVEPWNRRPYNRLDTQPDTDAPHPVTWMSVAGLPMLLDHCLRSLKLDINSIEGTHYLGNPLYATTRAKQLLCVEVLIKHGVRYNHDSRNRHNPLRAALEFGLEFDGLSLSAFRRAWDVPLIQALLTATVCTNYSEYLDYMDSILSSGGPIEVVELFLEHGVDPNSSLIKAFRSERTDIVNIVSLLIEAGANVNVSDNVHENPLQEAVLVWENSHKLIRVLIKAGADVNATSRAETRTPLLIAVSYPCEDAAEALFESDMHGHGNWNQAYSQSQAIVEDKLEAKEQCEYWGTAIESERAISIRDMLLDYAKKHGIPIPESETWPETYCNRTADNDEQAIIEELNVQSEAEEESEF</sequence>
<dbReference type="InterPro" id="IPR036770">
    <property type="entry name" value="Ankyrin_rpt-contain_sf"/>
</dbReference>
<dbReference type="SMART" id="SM00248">
    <property type="entry name" value="ANK"/>
    <property type="match status" value="4"/>
</dbReference>
<dbReference type="AlphaFoldDB" id="A0A194XW44"/>
<dbReference type="Proteomes" id="UP000070700">
    <property type="component" value="Unassembled WGS sequence"/>
</dbReference>
<evidence type="ECO:0000256" key="2">
    <source>
        <dbReference type="ARBA" id="ARBA00023043"/>
    </source>
</evidence>
<dbReference type="Gene3D" id="1.25.40.20">
    <property type="entry name" value="Ankyrin repeat-containing domain"/>
    <property type="match status" value="1"/>
</dbReference>
<dbReference type="GeneID" id="28831187"/>
<dbReference type="PROSITE" id="PS50088">
    <property type="entry name" value="ANK_REPEAT"/>
    <property type="match status" value="2"/>
</dbReference>
<accession>A0A194XW44</accession>
<dbReference type="KEGG" id="psco:LY89DRAFT_7593"/>
<dbReference type="InterPro" id="IPR002110">
    <property type="entry name" value="Ankyrin_rpt"/>
</dbReference>
<evidence type="ECO:0000256" key="1">
    <source>
        <dbReference type="ARBA" id="ARBA00022737"/>
    </source>
</evidence>
<dbReference type="OrthoDB" id="341259at2759"/>
<evidence type="ECO:0000313" key="5">
    <source>
        <dbReference type="Proteomes" id="UP000070700"/>
    </source>
</evidence>
<keyword evidence="2 3" id="KW-0040">ANK repeat</keyword>
<protein>
    <submittedName>
        <fullName evidence="4">Ankyrin</fullName>
    </submittedName>
</protein>
<dbReference type="InterPro" id="IPR050745">
    <property type="entry name" value="Multifunctional_regulatory"/>
</dbReference>
<organism evidence="4 5">
    <name type="scientific">Mollisia scopiformis</name>
    <name type="common">Conifer needle endophyte fungus</name>
    <name type="synonym">Phialocephala scopiformis</name>
    <dbReference type="NCBI Taxonomy" id="149040"/>
    <lineage>
        <taxon>Eukaryota</taxon>
        <taxon>Fungi</taxon>
        <taxon>Dikarya</taxon>
        <taxon>Ascomycota</taxon>
        <taxon>Pezizomycotina</taxon>
        <taxon>Leotiomycetes</taxon>
        <taxon>Helotiales</taxon>
        <taxon>Mollisiaceae</taxon>
        <taxon>Mollisia</taxon>
    </lineage>
</organism>
<dbReference type="PANTHER" id="PTHR24189:SF50">
    <property type="entry name" value="ANKYRIN REPEAT AND SOCS BOX PROTEIN 2"/>
    <property type="match status" value="1"/>
</dbReference>
<dbReference type="PANTHER" id="PTHR24189">
    <property type="entry name" value="MYOTROPHIN"/>
    <property type="match status" value="1"/>
</dbReference>
<dbReference type="EMBL" id="KQ947404">
    <property type="protein sequence ID" value="KUJ23942.1"/>
    <property type="molecule type" value="Genomic_DNA"/>
</dbReference>
<name>A0A194XW44_MOLSC</name>
<keyword evidence="5" id="KW-1185">Reference proteome</keyword>
<dbReference type="Pfam" id="PF12796">
    <property type="entry name" value="Ank_2"/>
    <property type="match status" value="1"/>
</dbReference>
<gene>
    <name evidence="4" type="ORF">LY89DRAFT_7593</name>
</gene>
<keyword evidence="1" id="KW-0677">Repeat</keyword>
<dbReference type="RefSeq" id="XP_018078297.1">
    <property type="nucleotide sequence ID" value="XM_018221461.1"/>
</dbReference>
<reference evidence="4 5" key="1">
    <citation type="submission" date="2015-10" db="EMBL/GenBank/DDBJ databases">
        <title>Full genome of DAOMC 229536 Phialocephala scopiformis, a fungal endophyte of spruce producing the potent anti-insectan compound rugulosin.</title>
        <authorList>
            <consortium name="DOE Joint Genome Institute"/>
            <person name="Walker A.K."/>
            <person name="Frasz S.L."/>
            <person name="Seifert K.A."/>
            <person name="Miller J.D."/>
            <person name="Mondo S.J."/>
            <person name="Labutti K."/>
            <person name="Lipzen A."/>
            <person name="Dockter R."/>
            <person name="Kennedy M."/>
            <person name="Grigoriev I.V."/>
            <person name="Spatafora J.W."/>
        </authorList>
    </citation>
    <scope>NUCLEOTIDE SEQUENCE [LARGE SCALE GENOMIC DNA]</scope>
    <source>
        <strain evidence="4 5">CBS 120377</strain>
    </source>
</reference>
<feature type="repeat" description="ANK" evidence="3">
    <location>
        <begin position="231"/>
        <end position="265"/>
    </location>
</feature>
<dbReference type="InParanoid" id="A0A194XW44"/>
<feature type="repeat" description="ANK" evidence="3">
    <location>
        <begin position="195"/>
        <end position="230"/>
    </location>
</feature>